<dbReference type="EMBL" id="JAXCEI010000009">
    <property type="protein sequence ID" value="MFA1541675.1"/>
    <property type="molecule type" value="Genomic_DNA"/>
</dbReference>
<dbReference type="Proteomes" id="UP001569963">
    <property type="component" value="Unassembled WGS sequence"/>
</dbReference>
<evidence type="ECO:0000313" key="2">
    <source>
        <dbReference type="Proteomes" id="UP001569963"/>
    </source>
</evidence>
<organism evidence="1 2">
    <name type="scientific">Actinomadura monticuli</name>
    <dbReference type="NCBI Taxonomy" id="3097367"/>
    <lineage>
        <taxon>Bacteria</taxon>
        <taxon>Bacillati</taxon>
        <taxon>Actinomycetota</taxon>
        <taxon>Actinomycetes</taxon>
        <taxon>Streptosporangiales</taxon>
        <taxon>Thermomonosporaceae</taxon>
        <taxon>Actinomadura</taxon>
    </lineage>
</organism>
<dbReference type="InterPro" id="IPR016024">
    <property type="entry name" value="ARM-type_fold"/>
</dbReference>
<proteinExistence type="predicted"/>
<name>A0ABV4QH26_9ACTN</name>
<gene>
    <name evidence="1" type="ORF">SM611_22325</name>
</gene>
<sequence>MSGRESDPLAGLDEVDWAGLEHAYGPAEDVPELLRALASELPSERDKARSELYGNIFHQGSRYEATAHAVPFLVALAADPRVQDRADIVHLLSAIAIGYDEAYLPNGIDITGWRAGIGQMRTADPEEELRRIDQWVAEADDEGERRVRAMRRAMYDHDQSLRDAEAELGAYDAVRATVPALRDLLDNPDLQIQAAAAYTLGWFPEEAAGTLPVFGRLLKSDAVPGVAANAIVSAGLPSGHALVPQLRTFLTGQEALLRCSAAIALARLDDIDPDVLDVLETAAVQPPENSEPRIHHLHGNVRGYATITLAAIEERTHPRLLGAMLRGLALSSGPAAFPTAEAVLQHVFGQPRSGPLPPYAELTEPQQRAVRTLAEMGDDTWRWGNFMLMLSAWGLPSQRAECRTYAGLD</sequence>
<dbReference type="SUPFAM" id="SSF48371">
    <property type="entry name" value="ARM repeat"/>
    <property type="match status" value="1"/>
</dbReference>
<evidence type="ECO:0000313" key="1">
    <source>
        <dbReference type="EMBL" id="MFA1541675.1"/>
    </source>
</evidence>
<dbReference type="Gene3D" id="1.25.10.10">
    <property type="entry name" value="Leucine-rich Repeat Variant"/>
    <property type="match status" value="1"/>
</dbReference>
<reference evidence="1 2" key="1">
    <citation type="submission" date="2023-11" db="EMBL/GenBank/DDBJ databases">
        <title>Actinomadura monticuli sp. nov., isolated from volcanic ash.</title>
        <authorList>
            <person name="Lee S.D."/>
            <person name="Yang H."/>
            <person name="Kim I.S."/>
        </authorList>
    </citation>
    <scope>NUCLEOTIDE SEQUENCE [LARGE SCALE GENOMIC DNA]</scope>
    <source>
        <strain evidence="1 2">DLS-62</strain>
    </source>
</reference>
<keyword evidence="2" id="KW-1185">Reference proteome</keyword>
<accession>A0ABV4QH26</accession>
<protein>
    <submittedName>
        <fullName evidence="1">HEAT repeat domain-containing protein</fullName>
    </submittedName>
</protein>
<dbReference type="InterPro" id="IPR011989">
    <property type="entry name" value="ARM-like"/>
</dbReference>
<comment type="caution">
    <text evidence="1">The sequence shown here is derived from an EMBL/GenBank/DDBJ whole genome shotgun (WGS) entry which is preliminary data.</text>
</comment>
<dbReference type="RefSeq" id="WP_371951826.1">
    <property type="nucleotide sequence ID" value="NZ_JAXCEI010000009.1"/>
</dbReference>